<keyword evidence="7" id="KW-1185">Reference proteome</keyword>
<name>A0A7W7IC00_9ACTN</name>
<dbReference type="PANTHER" id="PTHR13789:SF268">
    <property type="entry name" value="5-METHYLPHENAZINE-1-CARBOXYLATE 1-MONOOXYGENASE"/>
    <property type="match status" value="1"/>
</dbReference>
<dbReference type="SUPFAM" id="SSF51905">
    <property type="entry name" value="FAD/NAD(P)-binding domain"/>
    <property type="match status" value="1"/>
</dbReference>
<dbReference type="Proteomes" id="UP001501427">
    <property type="component" value="Unassembled WGS sequence"/>
</dbReference>
<reference evidence="5 6" key="2">
    <citation type="submission" date="2020-08" db="EMBL/GenBank/DDBJ databases">
        <title>Sequencing the genomes of 1000 actinobacteria strains.</title>
        <authorList>
            <person name="Klenk H.-P."/>
        </authorList>
    </citation>
    <scope>NUCLEOTIDE SEQUENCE [LARGE SCALE GENOMIC DNA]</scope>
    <source>
        <strain evidence="5 6">DSM 44772</strain>
    </source>
</reference>
<dbReference type="Proteomes" id="UP000549343">
    <property type="component" value="Unassembled WGS sequence"/>
</dbReference>
<reference evidence="4" key="3">
    <citation type="submission" date="2023-12" db="EMBL/GenBank/DDBJ databases">
        <authorList>
            <person name="Sun Q."/>
            <person name="Inoue M."/>
        </authorList>
    </citation>
    <scope>NUCLEOTIDE SEQUENCE</scope>
    <source>
        <strain evidence="4">JCM 10667</strain>
    </source>
</reference>
<keyword evidence="1" id="KW-0560">Oxidoreductase</keyword>
<organism evidence="5 6">
    <name type="scientific">Actinomadura livida</name>
    <dbReference type="NCBI Taxonomy" id="79909"/>
    <lineage>
        <taxon>Bacteria</taxon>
        <taxon>Bacillati</taxon>
        <taxon>Actinomycetota</taxon>
        <taxon>Actinomycetes</taxon>
        <taxon>Streptosporangiales</taxon>
        <taxon>Thermomonosporaceae</taxon>
        <taxon>Actinomadura</taxon>
    </lineage>
</organism>
<evidence type="ECO:0000256" key="1">
    <source>
        <dbReference type="ARBA" id="ARBA00023002"/>
    </source>
</evidence>
<evidence type="ECO:0000313" key="7">
    <source>
        <dbReference type="Proteomes" id="UP001501427"/>
    </source>
</evidence>
<dbReference type="AlphaFoldDB" id="A0A7W7IC00"/>
<dbReference type="Pfam" id="PF01494">
    <property type="entry name" value="FAD_binding_3"/>
    <property type="match status" value="1"/>
</dbReference>
<dbReference type="InterPro" id="IPR002938">
    <property type="entry name" value="FAD-bd"/>
</dbReference>
<dbReference type="InterPro" id="IPR036188">
    <property type="entry name" value="FAD/NAD-bd_sf"/>
</dbReference>
<dbReference type="GO" id="GO:0071949">
    <property type="term" value="F:FAD binding"/>
    <property type="evidence" value="ECO:0007669"/>
    <property type="project" value="InterPro"/>
</dbReference>
<evidence type="ECO:0000256" key="2">
    <source>
        <dbReference type="ARBA" id="ARBA00023033"/>
    </source>
</evidence>
<dbReference type="GO" id="GO:0004497">
    <property type="term" value="F:monooxygenase activity"/>
    <property type="evidence" value="ECO:0007669"/>
    <property type="project" value="UniProtKB-KW"/>
</dbReference>
<evidence type="ECO:0000313" key="4">
    <source>
        <dbReference type="EMBL" id="GAA0558606.1"/>
    </source>
</evidence>
<proteinExistence type="predicted"/>
<sequence length="420" mass="45752">MRVLIVGAGIGGLTTALSLHEAGVEALVVDSAVRLRPLGVGINLLPHAVRELTELGLGDDLAETGVPTAETVHFDRYGGRIWAEPRGRALGYRWPQYSIHRGELQMMLLDAVLARLGESAVRTGTVFEGFEQDGESVRARLRDRASGTADTVTADVLIGADGLHSAVRAQLNPGEKAPLWNGIRMWRGVTEGEPFLTGRTLAIAGSNAASKMVVYPISMRAERRGSALLNWVAEVRLTDDQLEETADWNRTGRLEDVLPHFADWKFDWLDIPAMLSGSAEILEYPMVDRDPLDRWTSGRVTLLGDAAHPMYPIGSNGGSQAVLDARVLAHELVRAADPAEGLLAYERERRETVNAIVLACRDMPADRILQTVSERAPRGFKAIEDVLAPNELETISGAYRLTSFDDVDALNTRASYTIAG</sequence>
<dbReference type="SUPFAM" id="SSF54373">
    <property type="entry name" value="FAD-linked reductases, C-terminal domain"/>
    <property type="match status" value="1"/>
</dbReference>
<evidence type="ECO:0000313" key="5">
    <source>
        <dbReference type="EMBL" id="MBB4774280.1"/>
    </source>
</evidence>
<protein>
    <submittedName>
        <fullName evidence="5">2-polyprenyl-6-methoxyphenol hydroxylase-like FAD-dependent oxidoreductase</fullName>
    </submittedName>
    <submittedName>
        <fullName evidence="4">Flavin-dependent oxidoreductase</fullName>
    </submittedName>
</protein>
<dbReference type="PANTHER" id="PTHR13789">
    <property type="entry name" value="MONOOXYGENASE"/>
    <property type="match status" value="1"/>
</dbReference>
<dbReference type="EMBL" id="BAAAHD010000020">
    <property type="protein sequence ID" value="GAA0558606.1"/>
    <property type="molecule type" value="Genomic_DNA"/>
</dbReference>
<dbReference type="Gene3D" id="3.50.50.60">
    <property type="entry name" value="FAD/NAD(P)-binding domain"/>
    <property type="match status" value="1"/>
</dbReference>
<dbReference type="RefSeq" id="WP_184882863.1">
    <property type="nucleotide sequence ID" value="NZ_BAAAHD010000020.1"/>
</dbReference>
<evidence type="ECO:0000259" key="3">
    <source>
        <dbReference type="Pfam" id="PF01494"/>
    </source>
</evidence>
<reference evidence="4 7" key="1">
    <citation type="journal article" date="2019" name="Int. J. Syst. Evol. Microbiol.">
        <title>The Global Catalogue of Microorganisms (GCM) 10K type strain sequencing project: providing services to taxonomists for standard genome sequencing and annotation.</title>
        <authorList>
            <consortium name="The Broad Institute Genomics Platform"/>
            <consortium name="The Broad Institute Genome Sequencing Center for Infectious Disease"/>
            <person name="Wu L."/>
            <person name="Ma J."/>
        </authorList>
    </citation>
    <scope>NUCLEOTIDE SEQUENCE [LARGE SCALE GENOMIC DNA]</scope>
    <source>
        <strain evidence="4 7">JCM 10667</strain>
    </source>
</reference>
<dbReference type="EMBL" id="JACHMV010000001">
    <property type="protein sequence ID" value="MBB4774280.1"/>
    <property type="molecule type" value="Genomic_DNA"/>
</dbReference>
<feature type="domain" description="FAD-binding" evidence="3">
    <location>
        <begin position="2"/>
        <end position="357"/>
    </location>
</feature>
<comment type="caution">
    <text evidence="5">The sequence shown here is derived from an EMBL/GenBank/DDBJ whole genome shotgun (WGS) entry which is preliminary data.</text>
</comment>
<keyword evidence="2" id="KW-0503">Monooxygenase</keyword>
<gene>
    <name evidence="5" type="ORF">F4557_002698</name>
    <name evidence="4" type="ORF">GCM10009546_20840</name>
</gene>
<accession>A0A7W7IC00</accession>
<dbReference type="InterPro" id="IPR050493">
    <property type="entry name" value="FAD-dep_Monooxygenase_BioMet"/>
</dbReference>
<dbReference type="Gene3D" id="3.30.9.30">
    <property type="match status" value="1"/>
</dbReference>
<evidence type="ECO:0000313" key="6">
    <source>
        <dbReference type="Proteomes" id="UP000549343"/>
    </source>
</evidence>
<dbReference type="NCBIfam" id="NF005720">
    <property type="entry name" value="PRK07538.1"/>
    <property type="match status" value="1"/>
</dbReference>
<dbReference type="PRINTS" id="PR00420">
    <property type="entry name" value="RNGMNOXGNASE"/>
</dbReference>